<keyword evidence="1" id="KW-0812">Transmembrane</keyword>
<sequence>MWQGLVIVLGTILFYIIGLLSGSDGRVPFVAAEYYSRSFDLPFIAFFLLTFWILVRFTWKQVRRYGNREFTWPVALNVRKISERSSGKWWDPARSWKEVSARLYFMLEWLFTLMAMLAGVFLGPITLLLLAALGRAKGALTKELFNGLELGLWLWFVAVLWALIFLGTDLGFWGSSLGIVFTALPVLLLVLLAYGLNGLVARFVPS</sequence>
<gene>
    <name evidence="2" type="ORF">DRH29_02490</name>
</gene>
<evidence type="ECO:0000313" key="2">
    <source>
        <dbReference type="EMBL" id="RLC37267.1"/>
    </source>
</evidence>
<accession>A0A420ZCR7</accession>
<keyword evidence="1" id="KW-0472">Membrane</keyword>
<feature type="transmembrane region" description="Helical" evidence="1">
    <location>
        <begin position="177"/>
        <end position="196"/>
    </location>
</feature>
<feature type="transmembrane region" description="Helical" evidence="1">
    <location>
        <begin position="103"/>
        <end position="132"/>
    </location>
</feature>
<feature type="transmembrane region" description="Helical" evidence="1">
    <location>
        <begin position="152"/>
        <end position="170"/>
    </location>
</feature>
<reference evidence="2 3" key="1">
    <citation type="submission" date="2018-06" db="EMBL/GenBank/DDBJ databases">
        <title>Extensive metabolic versatility and redundancy in microbially diverse, dynamic hydrothermal sediments.</title>
        <authorList>
            <person name="Dombrowski N."/>
            <person name="Teske A."/>
            <person name="Baker B.J."/>
        </authorList>
    </citation>
    <scope>NUCLEOTIDE SEQUENCE [LARGE SCALE GENOMIC DNA]</scope>
    <source>
        <strain evidence="2">B79_G16</strain>
    </source>
</reference>
<dbReference type="EMBL" id="QMNG01000007">
    <property type="protein sequence ID" value="RLC37267.1"/>
    <property type="molecule type" value="Genomic_DNA"/>
</dbReference>
<comment type="caution">
    <text evidence="2">The sequence shown here is derived from an EMBL/GenBank/DDBJ whole genome shotgun (WGS) entry which is preliminary data.</text>
</comment>
<protein>
    <submittedName>
        <fullName evidence="2">Uncharacterized protein</fullName>
    </submittedName>
</protein>
<name>A0A420ZCR7_UNCK3</name>
<keyword evidence="1" id="KW-1133">Transmembrane helix</keyword>
<feature type="transmembrane region" description="Helical" evidence="1">
    <location>
        <begin position="41"/>
        <end position="59"/>
    </location>
</feature>
<dbReference type="Proteomes" id="UP000281261">
    <property type="component" value="Unassembled WGS sequence"/>
</dbReference>
<evidence type="ECO:0000256" key="1">
    <source>
        <dbReference type="SAM" id="Phobius"/>
    </source>
</evidence>
<evidence type="ECO:0000313" key="3">
    <source>
        <dbReference type="Proteomes" id="UP000281261"/>
    </source>
</evidence>
<organism evidence="2 3">
    <name type="scientific">candidate division Kazan bacterium</name>
    <dbReference type="NCBI Taxonomy" id="2202143"/>
    <lineage>
        <taxon>Bacteria</taxon>
        <taxon>Bacteria division Kazan-3B-28</taxon>
    </lineage>
</organism>
<dbReference type="AlphaFoldDB" id="A0A420ZCR7"/>
<proteinExistence type="predicted"/>